<dbReference type="Gene3D" id="3.30.710.10">
    <property type="entry name" value="Potassium Channel Kv1.1, Chain A"/>
    <property type="match status" value="1"/>
</dbReference>
<dbReference type="CDD" id="cd18186">
    <property type="entry name" value="BTB_POZ_ZBTB_KLHL-like"/>
    <property type="match status" value="1"/>
</dbReference>
<dbReference type="PROSITE" id="PS50097">
    <property type="entry name" value="BTB"/>
    <property type="match status" value="1"/>
</dbReference>
<dbReference type="EMBL" id="JAAAUY010000666">
    <property type="protein sequence ID" value="KAF9327426.1"/>
    <property type="molecule type" value="Genomic_DNA"/>
</dbReference>
<name>A0A9P5SET5_9FUNG</name>
<evidence type="ECO:0000313" key="3">
    <source>
        <dbReference type="Proteomes" id="UP000696485"/>
    </source>
</evidence>
<gene>
    <name evidence="2" type="ORF">BG006_009261</name>
</gene>
<proteinExistence type="predicted"/>
<dbReference type="InterPro" id="IPR000210">
    <property type="entry name" value="BTB/POZ_dom"/>
</dbReference>
<dbReference type="InterPro" id="IPR011333">
    <property type="entry name" value="SKP1/BTB/POZ_sf"/>
</dbReference>
<keyword evidence="3" id="KW-1185">Reference proteome</keyword>
<comment type="caution">
    <text evidence="2">The sequence shown here is derived from an EMBL/GenBank/DDBJ whole genome shotgun (WGS) entry which is preliminary data.</text>
</comment>
<organism evidence="2 3">
    <name type="scientific">Podila minutissima</name>
    <dbReference type="NCBI Taxonomy" id="64525"/>
    <lineage>
        <taxon>Eukaryota</taxon>
        <taxon>Fungi</taxon>
        <taxon>Fungi incertae sedis</taxon>
        <taxon>Mucoromycota</taxon>
        <taxon>Mortierellomycotina</taxon>
        <taxon>Mortierellomycetes</taxon>
        <taxon>Mortierellales</taxon>
        <taxon>Mortierellaceae</taxon>
        <taxon>Podila</taxon>
    </lineage>
</organism>
<dbReference type="Pfam" id="PF00651">
    <property type="entry name" value="BTB"/>
    <property type="match status" value="1"/>
</dbReference>
<reference evidence="2" key="1">
    <citation type="journal article" date="2020" name="Fungal Divers.">
        <title>Resolving the Mortierellaceae phylogeny through synthesis of multi-gene phylogenetics and phylogenomics.</title>
        <authorList>
            <person name="Vandepol N."/>
            <person name="Liber J."/>
            <person name="Desiro A."/>
            <person name="Na H."/>
            <person name="Kennedy M."/>
            <person name="Barry K."/>
            <person name="Grigoriev I.V."/>
            <person name="Miller A.N."/>
            <person name="O'Donnell K."/>
            <person name="Stajich J.E."/>
            <person name="Bonito G."/>
        </authorList>
    </citation>
    <scope>NUCLEOTIDE SEQUENCE</scope>
    <source>
        <strain evidence="2">NVP1</strain>
    </source>
</reference>
<protein>
    <recommendedName>
        <fullName evidence="1">BTB domain-containing protein</fullName>
    </recommendedName>
</protein>
<accession>A0A9P5SET5</accession>
<evidence type="ECO:0000313" key="2">
    <source>
        <dbReference type="EMBL" id="KAF9327426.1"/>
    </source>
</evidence>
<dbReference type="AlphaFoldDB" id="A0A9P5SET5"/>
<dbReference type="SUPFAM" id="SSF54695">
    <property type="entry name" value="POZ domain"/>
    <property type="match status" value="1"/>
</dbReference>
<feature type="domain" description="BTB" evidence="1">
    <location>
        <begin position="184"/>
        <end position="261"/>
    </location>
</feature>
<dbReference type="Proteomes" id="UP000696485">
    <property type="component" value="Unassembled WGS sequence"/>
</dbReference>
<evidence type="ECO:0000259" key="1">
    <source>
        <dbReference type="PROSITE" id="PS50097"/>
    </source>
</evidence>
<sequence length="342" mass="38278">MSAFHPDCILQVHQPILTKVPPGNSIKFTLVDPTNLAKWCFTLTRAYDVLNVLVTLPDYFGPSLKGDYMHIIPMNGGKPVMFDYTADPWNKRNKINVHVHTEIVQHGDVYGFHFIQANTKELPWYFLAPAYNKPQSLPGYEESVAVTSTKTADSKPQTLPGYEESVPVTSTNIMSALLCDIYSVDTQIVFGSTRAQTEISLWAHRTILSKFSAFDALIKQASIANRDTTLGPLTLTVTKVSLPVFATLLRFLYVGEVQRLNFPEHFAICKSNWWGERNSSGGIKDRHLWQPLDLNTPLSVEPVAWEELLDAATIYKLDALRAHCRAAIKSEFNGKMSSSGTK</sequence>